<protein>
    <submittedName>
        <fullName evidence="1">Uncharacterized protein</fullName>
    </submittedName>
</protein>
<proteinExistence type="predicted"/>
<name>A0A167VSI2_9AGAM</name>
<dbReference type="AlphaFoldDB" id="A0A167VSI2"/>
<organism evidence="1 2">
    <name type="scientific">Athelia psychrophila</name>
    <dbReference type="NCBI Taxonomy" id="1759441"/>
    <lineage>
        <taxon>Eukaryota</taxon>
        <taxon>Fungi</taxon>
        <taxon>Dikarya</taxon>
        <taxon>Basidiomycota</taxon>
        <taxon>Agaricomycotina</taxon>
        <taxon>Agaricomycetes</taxon>
        <taxon>Agaricomycetidae</taxon>
        <taxon>Atheliales</taxon>
        <taxon>Atheliaceae</taxon>
        <taxon>Athelia</taxon>
    </lineage>
</organism>
<evidence type="ECO:0000313" key="1">
    <source>
        <dbReference type="EMBL" id="KZP05322.1"/>
    </source>
</evidence>
<gene>
    <name evidence="1" type="ORF">FIBSPDRAFT_356581</name>
</gene>
<evidence type="ECO:0000313" key="2">
    <source>
        <dbReference type="Proteomes" id="UP000076532"/>
    </source>
</evidence>
<keyword evidence="2" id="KW-1185">Reference proteome</keyword>
<sequence>MLWSVPARSLGKVLRAMGASVRVCFFAAEVALDPGGETTRWNIAPGYIVSDPDPLKASTTVPILVASSSSRCNHMPGSSSLHPPPRPRLFSSKARTTLAVISSAHNDLRHQRVIIGSSIAHSDRRATYRSERRVPQDTR</sequence>
<dbReference type="EMBL" id="KV417847">
    <property type="protein sequence ID" value="KZP05322.1"/>
    <property type="molecule type" value="Genomic_DNA"/>
</dbReference>
<accession>A0A167VSI2</accession>
<dbReference type="Proteomes" id="UP000076532">
    <property type="component" value="Unassembled WGS sequence"/>
</dbReference>
<reference evidence="1 2" key="1">
    <citation type="journal article" date="2016" name="Mol. Biol. Evol.">
        <title>Comparative Genomics of Early-Diverging Mushroom-Forming Fungi Provides Insights into the Origins of Lignocellulose Decay Capabilities.</title>
        <authorList>
            <person name="Nagy L.G."/>
            <person name="Riley R."/>
            <person name="Tritt A."/>
            <person name="Adam C."/>
            <person name="Daum C."/>
            <person name="Floudas D."/>
            <person name="Sun H."/>
            <person name="Yadav J.S."/>
            <person name="Pangilinan J."/>
            <person name="Larsson K.H."/>
            <person name="Matsuura K."/>
            <person name="Barry K."/>
            <person name="Labutti K."/>
            <person name="Kuo R."/>
            <person name="Ohm R.A."/>
            <person name="Bhattacharya S.S."/>
            <person name="Shirouzu T."/>
            <person name="Yoshinaga Y."/>
            <person name="Martin F.M."/>
            <person name="Grigoriev I.V."/>
            <person name="Hibbett D.S."/>
        </authorList>
    </citation>
    <scope>NUCLEOTIDE SEQUENCE [LARGE SCALE GENOMIC DNA]</scope>
    <source>
        <strain evidence="1 2">CBS 109695</strain>
    </source>
</reference>